<evidence type="ECO:0000256" key="16">
    <source>
        <dbReference type="RuleBase" id="RU003515"/>
    </source>
</evidence>
<evidence type="ECO:0000256" key="15">
    <source>
        <dbReference type="PROSITE-ProRule" id="PRU01319"/>
    </source>
</evidence>
<feature type="binding site" evidence="14 15">
    <location>
        <position position="88"/>
    </location>
    <ligand>
        <name>a divalent metal cation</name>
        <dbReference type="ChEBI" id="CHEBI:60240"/>
    </ligand>
</feature>
<dbReference type="Pfam" id="PF01351">
    <property type="entry name" value="RNase_HII"/>
    <property type="match status" value="1"/>
</dbReference>
<keyword evidence="12 14" id="KW-0378">Hydrolase</keyword>
<evidence type="ECO:0000256" key="11">
    <source>
        <dbReference type="ARBA" id="ARBA00022759"/>
    </source>
</evidence>
<comment type="cofactor">
    <cofactor evidence="14 15">
        <name>Mn(2+)</name>
        <dbReference type="ChEBI" id="CHEBI:29035"/>
    </cofactor>
    <cofactor evidence="14 15">
        <name>Mg(2+)</name>
        <dbReference type="ChEBI" id="CHEBI:18420"/>
    </cofactor>
    <text evidence="14 15">Manganese or magnesium. Binds 1 divalent metal ion per monomer in the absence of substrate. May bind a second metal ion after substrate binding.</text>
</comment>
<evidence type="ECO:0000256" key="3">
    <source>
        <dbReference type="ARBA" id="ARBA00004065"/>
    </source>
</evidence>
<evidence type="ECO:0000256" key="8">
    <source>
        <dbReference type="ARBA" id="ARBA00022490"/>
    </source>
</evidence>
<feature type="domain" description="RNase H type-2" evidence="18">
    <location>
        <begin position="81"/>
        <end position="269"/>
    </location>
</feature>
<organism evidence="19 20">
    <name type="scientific">Bradyrhizobium sacchari</name>
    <dbReference type="NCBI Taxonomy" id="1399419"/>
    <lineage>
        <taxon>Bacteria</taxon>
        <taxon>Pseudomonadati</taxon>
        <taxon>Pseudomonadota</taxon>
        <taxon>Alphaproteobacteria</taxon>
        <taxon>Hyphomicrobiales</taxon>
        <taxon>Nitrobacteraceae</taxon>
        <taxon>Bradyrhizobium</taxon>
    </lineage>
</organism>
<keyword evidence="20" id="KW-1185">Reference proteome</keyword>
<dbReference type="InterPro" id="IPR001352">
    <property type="entry name" value="RNase_HII/HIII"/>
</dbReference>
<evidence type="ECO:0000256" key="14">
    <source>
        <dbReference type="HAMAP-Rule" id="MF_00052"/>
    </source>
</evidence>
<dbReference type="PANTHER" id="PTHR10954:SF18">
    <property type="entry name" value="RIBONUCLEASE HII"/>
    <property type="match status" value="1"/>
</dbReference>
<dbReference type="AlphaFoldDB" id="A0A560I100"/>
<feature type="binding site" evidence="14 15">
    <location>
        <position position="87"/>
    </location>
    <ligand>
        <name>a divalent metal cation</name>
        <dbReference type="ChEBI" id="CHEBI:60240"/>
    </ligand>
</feature>
<dbReference type="InterPro" id="IPR036397">
    <property type="entry name" value="RNaseH_sf"/>
</dbReference>
<dbReference type="PROSITE" id="PS51975">
    <property type="entry name" value="RNASE_H_2"/>
    <property type="match status" value="1"/>
</dbReference>
<protein>
    <recommendedName>
        <fullName evidence="7 14">Ribonuclease HII</fullName>
        <shortName evidence="14">RNase HII</shortName>
        <ecNumber evidence="6 14">3.1.26.4</ecNumber>
    </recommendedName>
</protein>
<dbReference type="NCBIfam" id="NF000595">
    <property type="entry name" value="PRK00015.1-3"/>
    <property type="match status" value="1"/>
</dbReference>
<evidence type="ECO:0000256" key="9">
    <source>
        <dbReference type="ARBA" id="ARBA00022722"/>
    </source>
</evidence>
<comment type="subcellular location">
    <subcellularLocation>
        <location evidence="4 14">Cytoplasm</location>
    </subcellularLocation>
</comment>
<dbReference type="GO" id="GO:0004523">
    <property type="term" value="F:RNA-DNA hybrid ribonuclease activity"/>
    <property type="evidence" value="ECO:0007669"/>
    <property type="project" value="UniProtKB-UniRule"/>
</dbReference>
<dbReference type="GO" id="GO:0043137">
    <property type="term" value="P:DNA replication, removal of RNA primer"/>
    <property type="evidence" value="ECO:0007669"/>
    <property type="project" value="TreeGrafter"/>
</dbReference>
<feature type="binding site" evidence="14 15">
    <location>
        <position position="178"/>
    </location>
    <ligand>
        <name>a divalent metal cation</name>
        <dbReference type="ChEBI" id="CHEBI:60240"/>
    </ligand>
</feature>
<evidence type="ECO:0000256" key="7">
    <source>
        <dbReference type="ARBA" id="ARBA00019179"/>
    </source>
</evidence>
<evidence type="ECO:0000256" key="4">
    <source>
        <dbReference type="ARBA" id="ARBA00004496"/>
    </source>
</evidence>
<keyword evidence="10 14" id="KW-0479">Metal-binding</keyword>
<dbReference type="InterPro" id="IPR022898">
    <property type="entry name" value="RNase_HII"/>
</dbReference>
<dbReference type="Gene3D" id="3.30.420.10">
    <property type="entry name" value="Ribonuclease H-like superfamily/Ribonuclease H"/>
    <property type="match status" value="1"/>
</dbReference>
<dbReference type="FunFam" id="3.30.420.10:FF:000078">
    <property type="entry name" value="Ribonuclease HII"/>
    <property type="match status" value="1"/>
</dbReference>
<dbReference type="HAMAP" id="MF_00052_B">
    <property type="entry name" value="RNase_HII_B"/>
    <property type="match status" value="1"/>
</dbReference>
<comment type="catalytic activity">
    <reaction evidence="1 14 15 16">
        <text>Endonucleolytic cleavage to 5'-phosphomonoester.</text>
        <dbReference type="EC" id="3.1.26.4"/>
    </reaction>
</comment>
<keyword evidence="11 14" id="KW-0255">Endonuclease</keyword>
<proteinExistence type="inferred from homology"/>
<comment type="similarity">
    <text evidence="5 14 16">Belongs to the RNase HII family.</text>
</comment>
<feature type="compositionally biased region" description="Low complexity" evidence="17">
    <location>
        <begin position="30"/>
        <end position="42"/>
    </location>
</feature>
<dbReference type="InterPro" id="IPR024567">
    <property type="entry name" value="RNase_HII/HIII_dom"/>
</dbReference>
<evidence type="ECO:0000256" key="5">
    <source>
        <dbReference type="ARBA" id="ARBA00007383"/>
    </source>
</evidence>
<dbReference type="Proteomes" id="UP000315914">
    <property type="component" value="Unassembled WGS sequence"/>
</dbReference>
<dbReference type="InterPro" id="IPR012337">
    <property type="entry name" value="RNaseH-like_sf"/>
</dbReference>
<dbReference type="GO" id="GO:0005737">
    <property type="term" value="C:cytoplasm"/>
    <property type="evidence" value="ECO:0007669"/>
    <property type="project" value="UniProtKB-SubCell"/>
</dbReference>
<sequence length="300" mass="32183">MIRGSRLRRPGCLRTIPAMIRDKSARKPAKGAPKQDAAKKAAPAKAAKLADVKDAAGKKGIIAIAPPSFRRERALIKRGVWPVAGCDEAGRGPLAGPVVAAAVILDPDRIPRGIDDSKRLTAEEREKLFDKICASAQVSVVVASRARIDRDNILRASLWALKRAVVALPEAPKHVFVDGRDRLDTPCDCEAVIGGDGIVLSIAAASIVAKVTRDRLMCALAQDCPGYGFEQHKGYAVPEHLDALDRLGPTIHHRSFFAPVAAARAKHMPWTVEPVRDLFEVSEVEVQVDASVEIDASAGL</sequence>
<keyword evidence="13 14" id="KW-0464">Manganese</keyword>
<gene>
    <name evidence="14" type="primary">rnhB</name>
    <name evidence="19" type="ORF">FBZ95_10849</name>
</gene>
<evidence type="ECO:0000256" key="1">
    <source>
        <dbReference type="ARBA" id="ARBA00000077"/>
    </source>
</evidence>
<evidence type="ECO:0000256" key="10">
    <source>
        <dbReference type="ARBA" id="ARBA00022723"/>
    </source>
</evidence>
<dbReference type="GO" id="GO:0006298">
    <property type="term" value="P:mismatch repair"/>
    <property type="evidence" value="ECO:0007669"/>
    <property type="project" value="TreeGrafter"/>
</dbReference>
<evidence type="ECO:0000256" key="2">
    <source>
        <dbReference type="ARBA" id="ARBA00001946"/>
    </source>
</evidence>
<comment type="cofactor">
    <cofactor evidence="2">
        <name>Mg(2+)</name>
        <dbReference type="ChEBI" id="CHEBI:18420"/>
    </cofactor>
</comment>
<accession>A0A560I100</accession>
<dbReference type="STRING" id="1399419.A5906_31830"/>
<evidence type="ECO:0000259" key="18">
    <source>
        <dbReference type="PROSITE" id="PS51975"/>
    </source>
</evidence>
<dbReference type="EC" id="3.1.26.4" evidence="6 14"/>
<evidence type="ECO:0000313" key="19">
    <source>
        <dbReference type="EMBL" id="TWB70051.1"/>
    </source>
</evidence>
<comment type="function">
    <text evidence="3 14 16">Endonuclease that specifically degrades the RNA of RNA-DNA hybrids.</text>
</comment>
<name>A0A560I100_9BRAD</name>
<dbReference type="PANTHER" id="PTHR10954">
    <property type="entry name" value="RIBONUCLEASE H2 SUBUNIT A"/>
    <property type="match status" value="1"/>
</dbReference>
<keyword evidence="9 14" id="KW-0540">Nuclease</keyword>
<evidence type="ECO:0000256" key="13">
    <source>
        <dbReference type="ARBA" id="ARBA00023211"/>
    </source>
</evidence>
<evidence type="ECO:0000313" key="20">
    <source>
        <dbReference type="Proteomes" id="UP000315914"/>
    </source>
</evidence>
<dbReference type="EMBL" id="VITW01000008">
    <property type="protein sequence ID" value="TWB70051.1"/>
    <property type="molecule type" value="Genomic_DNA"/>
</dbReference>
<dbReference type="SUPFAM" id="SSF53098">
    <property type="entry name" value="Ribonuclease H-like"/>
    <property type="match status" value="1"/>
</dbReference>
<dbReference type="GO" id="GO:0030145">
    <property type="term" value="F:manganese ion binding"/>
    <property type="evidence" value="ECO:0007669"/>
    <property type="project" value="UniProtKB-UniRule"/>
</dbReference>
<dbReference type="CDD" id="cd07182">
    <property type="entry name" value="RNase_HII_bacteria_HII_like"/>
    <property type="match status" value="1"/>
</dbReference>
<reference evidence="19 20" key="1">
    <citation type="submission" date="2019-06" db="EMBL/GenBank/DDBJ databases">
        <title>Genomic Encyclopedia of Type Strains, Phase IV (KMG-V): Genome sequencing to study the core and pangenomes of soil and plant-associated prokaryotes.</title>
        <authorList>
            <person name="Whitman W."/>
        </authorList>
    </citation>
    <scope>NUCLEOTIDE SEQUENCE [LARGE SCALE GENOMIC DNA]</scope>
    <source>
        <strain evidence="19 20">BR 10556</strain>
    </source>
</reference>
<dbReference type="GO" id="GO:0003723">
    <property type="term" value="F:RNA binding"/>
    <property type="evidence" value="ECO:0007669"/>
    <property type="project" value="UniProtKB-UniRule"/>
</dbReference>
<keyword evidence="8 14" id="KW-0963">Cytoplasm</keyword>
<evidence type="ECO:0000256" key="17">
    <source>
        <dbReference type="SAM" id="MobiDB-lite"/>
    </source>
</evidence>
<feature type="region of interest" description="Disordered" evidence="17">
    <location>
        <begin position="22"/>
        <end position="42"/>
    </location>
</feature>
<evidence type="ECO:0000256" key="6">
    <source>
        <dbReference type="ARBA" id="ARBA00012180"/>
    </source>
</evidence>
<comment type="caution">
    <text evidence="19">The sequence shown here is derived from an EMBL/GenBank/DDBJ whole genome shotgun (WGS) entry which is preliminary data.</text>
</comment>
<evidence type="ECO:0000256" key="12">
    <source>
        <dbReference type="ARBA" id="ARBA00022801"/>
    </source>
</evidence>
<dbReference type="GO" id="GO:0032299">
    <property type="term" value="C:ribonuclease H2 complex"/>
    <property type="evidence" value="ECO:0007669"/>
    <property type="project" value="TreeGrafter"/>
</dbReference>